<dbReference type="KEGG" id="nsh:GXM_02700"/>
<sequence length="78" mass="9081">MLKIIQATCTNGELVLSEKLSPELEGKTIQIVILEPTQSTQIINDGESKIYQFLEKVNNYSFRLPPDYQFNREEIYEQ</sequence>
<evidence type="ECO:0000313" key="1">
    <source>
        <dbReference type="EMBL" id="QFS45223.1"/>
    </source>
</evidence>
<organism evidence="1 2">
    <name type="scientific">Nostoc sphaeroides CCNUC1</name>
    <dbReference type="NCBI Taxonomy" id="2653204"/>
    <lineage>
        <taxon>Bacteria</taxon>
        <taxon>Bacillati</taxon>
        <taxon>Cyanobacteriota</taxon>
        <taxon>Cyanophyceae</taxon>
        <taxon>Nostocales</taxon>
        <taxon>Nostocaceae</taxon>
        <taxon>Nostoc</taxon>
    </lineage>
</organism>
<reference evidence="1 2" key="1">
    <citation type="submission" date="2019-10" db="EMBL/GenBank/DDBJ databases">
        <title>Genomic and transcriptomic insights into the perfect genentic adaptation of a filamentous nitrogen-fixing cyanobacterium to rice fields.</title>
        <authorList>
            <person name="Chen Z."/>
        </authorList>
    </citation>
    <scope>NUCLEOTIDE SEQUENCE [LARGE SCALE GENOMIC DNA]</scope>
    <source>
        <strain evidence="1">CCNUC1</strain>
    </source>
</reference>
<dbReference type="EMBL" id="CP045226">
    <property type="protein sequence ID" value="QFS45223.1"/>
    <property type="molecule type" value="Genomic_DNA"/>
</dbReference>
<dbReference type="AlphaFoldDB" id="A0A5P8VXR6"/>
<dbReference type="RefSeq" id="WP_118169514.1">
    <property type="nucleotide sequence ID" value="NZ_CP045226.1"/>
</dbReference>
<evidence type="ECO:0000313" key="2">
    <source>
        <dbReference type="Proteomes" id="UP000326678"/>
    </source>
</evidence>
<gene>
    <name evidence="1" type="ORF">GXM_02700</name>
</gene>
<keyword evidence="2" id="KW-1185">Reference proteome</keyword>
<accession>A0A5P8VXR6</accession>
<name>A0A5P8VXR6_9NOSO</name>
<proteinExistence type="predicted"/>
<dbReference type="Proteomes" id="UP000326678">
    <property type="component" value="Chromosome Gxm1"/>
</dbReference>
<protein>
    <submittedName>
        <fullName evidence="1">Uncharacterized protein</fullName>
    </submittedName>
</protein>